<protein>
    <submittedName>
        <fullName evidence="1">Uncharacterized protein</fullName>
    </submittedName>
</protein>
<dbReference type="Proteomes" id="UP001501442">
    <property type="component" value="Unassembled WGS sequence"/>
</dbReference>
<comment type="caution">
    <text evidence="1">The sequence shown here is derived from an EMBL/GenBank/DDBJ whole genome shotgun (WGS) entry which is preliminary data.</text>
</comment>
<sequence>MPSPSRLAPGRAKAFVPARPVVALTFFQDFPCLTHSVTTTWFEEYAEEIANTTCLADPVEYFSLPWFAAEHGLKVAACAATGARAVSVTPPARAIDARRAVRCFFTVKSPSMLADDSLRIGKQAI</sequence>
<evidence type="ECO:0000313" key="1">
    <source>
        <dbReference type="EMBL" id="GAA4630705.1"/>
    </source>
</evidence>
<name>A0ABP8UJU2_9ACTN</name>
<organism evidence="1 2">
    <name type="scientific">Actinoallomurus vinaceus</name>
    <dbReference type="NCBI Taxonomy" id="1080074"/>
    <lineage>
        <taxon>Bacteria</taxon>
        <taxon>Bacillati</taxon>
        <taxon>Actinomycetota</taxon>
        <taxon>Actinomycetes</taxon>
        <taxon>Streptosporangiales</taxon>
        <taxon>Thermomonosporaceae</taxon>
        <taxon>Actinoallomurus</taxon>
    </lineage>
</organism>
<keyword evidence="2" id="KW-1185">Reference proteome</keyword>
<gene>
    <name evidence="1" type="ORF">GCM10023196_057140</name>
</gene>
<reference evidence="2" key="1">
    <citation type="journal article" date="2019" name="Int. J. Syst. Evol. Microbiol.">
        <title>The Global Catalogue of Microorganisms (GCM) 10K type strain sequencing project: providing services to taxonomists for standard genome sequencing and annotation.</title>
        <authorList>
            <consortium name="The Broad Institute Genomics Platform"/>
            <consortium name="The Broad Institute Genome Sequencing Center for Infectious Disease"/>
            <person name="Wu L."/>
            <person name="Ma J."/>
        </authorList>
    </citation>
    <scope>NUCLEOTIDE SEQUENCE [LARGE SCALE GENOMIC DNA]</scope>
    <source>
        <strain evidence="2">JCM 17939</strain>
    </source>
</reference>
<dbReference type="EMBL" id="BAABHK010000008">
    <property type="protein sequence ID" value="GAA4630705.1"/>
    <property type="molecule type" value="Genomic_DNA"/>
</dbReference>
<accession>A0ABP8UJU2</accession>
<evidence type="ECO:0000313" key="2">
    <source>
        <dbReference type="Proteomes" id="UP001501442"/>
    </source>
</evidence>
<proteinExistence type="predicted"/>